<reference evidence="2" key="1">
    <citation type="journal article" date="2022" name="Mol. Ecol. Resour.">
        <title>The genomes of chicory, endive, great burdock and yacon provide insights into Asteraceae palaeo-polyploidization history and plant inulin production.</title>
        <authorList>
            <person name="Fan W."/>
            <person name="Wang S."/>
            <person name="Wang H."/>
            <person name="Wang A."/>
            <person name="Jiang F."/>
            <person name="Liu H."/>
            <person name="Zhao H."/>
            <person name="Xu D."/>
            <person name="Zhang Y."/>
        </authorList>
    </citation>
    <scope>NUCLEOTIDE SEQUENCE [LARGE SCALE GENOMIC DNA]</scope>
    <source>
        <strain evidence="2">cv. Yunnan</strain>
    </source>
</reference>
<dbReference type="EMBL" id="CM042042">
    <property type="protein sequence ID" value="KAI3705248.1"/>
    <property type="molecule type" value="Genomic_DNA"/>
</dbReference>
<evidence type="ECO:0000313" key="2">
    <source>
        <dbReference type="Proteomes" id="UP001056120"/>
    </source>
</evidence>
<keyword evidence="2" id="KW-1185">Reference proteome</keyword>
<sequence>MKRTTRSFVDKVLRSGKRLFADRFEEEVKRAKILSLALFDAQVNKFKLLDYGTEINSDARIENFNLGKIKKVKVNSTSEALGIGDHHDDGDNVNRVKRFGSVYTRKRKRIVQTDKMYEQKYFKKKVRVSLDGNYVLKKGPIVFAGSCSFESDGSSSNICRFSCFVTSVLRYLRMDTCFSWRRFSSFLLLEPGSSVYGSIGRRFLQDSTYSTNHGLFKVFGSNHSIPSFTVNFSSLSFCFLYIHTNLLLQHTFLSYLSITHLTDKNTTNYDLNMPLIGTLERDPPLDKLVVTKKARSARKRIPRVSLFNTLQSIVPVPGVREIAGYAEEGYEPFMLPESYISSRSDEASRTLEKSYAVYDMDSDDEQWLKKSNHEFVSEDVFEKVIDAFERGIYCSPHDYSEASSAVDRCLGLASKEVLEDVYNYWMSKRKKKRSALIRVFQCYKHKRVKKHFTTAVLRKKRSFRRRASQRFADKQLDFNKAMLNDEKLLEESTKAYIIVHETQEAAKRSEEASIVKRQQAQALMEAADLAIYRATMALRIAEALAASSSVDLVPGATLGSLLD</sequence>
<accession>A0ACB9A624</accession>
<name>A0ACB9A624_9ASTR</name>
<protein>
    <submittedName>
        <fullName evidence="1">Uncharacterized protein</fullName>
    </submittedName>
</protein>
<organism evidence="1 2">
    <name type="scientific">Smallanthus sonchifolius</name>
    <dbReference type="NCBI Taxonomy" id="185202"/>
    <lineage>
        <taxon>Eukaryota</taxon>
        <taxon>Viridiplantae</taxon>
        <taxon>Streptophyta</taxon>
        <taxon>Embryophyta</taxon>
        <taxon>Tracheophyta</taxon>
        <taxon>Spermatophyta</taxon>
        <taxon>Magnoliopsida</taxon>
        <taxon>eudicotyledons</taxon>
        <taxon>Gunneridae</taxon>
        <taxon>Pentapetalae</taxon>
        <taxon>asterids</taxon>
        <taxon>campanulids</taxon>
        <taxon>Asterales</taxon>
        <taxon>Asteraceae</taxon>
        <taxon>Asteroideae</taxon>
        <taxon>Heliantheae alliance</taxon>
        <taxon>Millerieae</taxon>
        <taxon>Smallanthus</taxon>
    </lineage>
</organism>
<dbReference type="Proteomes" id="UP001056120">
    <property type="component" value="Linkage Group LG25"/>
</dbReference>
<proteinExistence type="predicted"/>
<comment type="caution">
    <text evidence="1">The sequence shown here is derived from an EMBL/GenBank/DDBJ whole genome shotgun (WGS) entry which is preliminary data.</text>
</comment>
<reference evidence="1 2" key="2">
    <citation type="journal article" date="2022" name="Mol. Ecol. Resour.">
        <title>The genomes of chicory, endive, great burdock and yacon provide insights into Asteraceae paleo-polyploidization history and plant inulin production.</title>
        <authorList>
            <person name="Fan W."/>
            <person name="Wang S."/>
            <person name="Wang H."/>
            <person name="Wang A."/>
            <person name="Jiang F."/>
            <person name="Liu H."/>
            <person name="Zhao H."/>
            <person name="Xu D."/>
            <person name="Zhang Y."/>
        </authorList>
    </citation>
    <scope>NUCLEOTIDE SEQUENCE [LARGE SCALE GENOMIC DNA]</scope>
    <source>
        <strain evidence="2">cv. Yunnan</strain>
        <tissue evidence="1">Leaves</tissue>
    </source>
</reference>
<gene>
    <name evidence="1" type="ORF">L1987_75482</name>
</gene>
<evidence type="ECO:0000313" key="1">
    <source>
        <dbReference type="EMBL" id="KAI3705248.1"/>
    </source>
</evidence>